<name>A0A8H3HZS8_9LECA</name>
<reference evidence="3" key="1">
    <citation type="submission" date="2021-03" db="EMBL/GenBank/DDBJ databases">
        <authorList>
            <person name="Tagirdzhanova G."/>
        </authorList>
    </citation>
    <scope>NUCLEOTIDE SEQUENCE</scope>
</reference>
<feature type="coiled-coil region" evidence="1">
    <location>
        <begin position="591"/>
        <end position="660"/>
    </location>
</feature>
<evidence type="ECO:0000313" key="4">
    <source>
        <dbReference type="Proteomes" id="UP000664521"/>
    </source>
</evidence>
<sequence length="1055" mass="116864">MDVLQHLSAEVQRIVTAPYAASLQKLLRILRGTPPYEIQRWASGRCDISLLCVAVLRNLHDGSGAMEVVQRLSCISSFRDAVLEHEPLLLDTLLGRASSSDQGYNQYATVCTALLSSTPLFVSIPAQLSTFLESVLARAVTAPSADTIRPVYLILSGVGCAELRSLSQPLVIGLQEQLKKILCHNVKVDDHHAKMLCLALLAKLTSREVSIPVSKQVLSPTTDVSRISETCQGDQSGPTRGYFGPQKASKTLDITVVTARYAVSQSRSETCAITMGTIIEILNLCTEVARSVSGTDKRTWIMTRGSMSKAPLNGLLKSEVDPKARLAAVELTLALYDHSPFPIELHGMVNKLFQEPAHVSMSRELTRAYLEGIDEPCLASTMLHMIHLTGPEGIPNGQTLLDLDLATAQAIELANMSAASQDFRRKILYLLSTSEFLSPLRTFATCEPLSGFSDSGYEHHMHGVCPARYLASRQELQQKFSVLLLQTALHASMEETLLEPWLAKALLEKQTRLASKRTACKLAKAIDNVQRPSLFESGSTPEEIPATHAWRDRLKKNLLRDAGYQQESVIKIINEVYRDLEARCDDAERPYREEQARSQSLQLKLNALEDQLSHQQDQNENYVRTINELETQKFQCEGRANTAEKQLQDSSIEIAGLRKAISDTKSEASQTKSAMAEAARQQDLFYMATMTSKDGELERRDVKVKELEARAIDLAEELAHSVALERKGVEDNEKFKFDLAQQYDKLNSAMALSTEKQGQIEGLLESNSSLAADKVSLLSKVEEFVQRSSSLESNLEAQAAAFKAEKLNLQAAHEGFKTVKEAEMADLLRNNQQYVNQIQEDFKRETDEASRQNHDRTANLKKKIQRLHQDLKVKTKELAKEQEMKKLILKFAGKGGQDSPPTVPSSLDPDRPPRSSIASPISSRSLESTGSSQRGSTPKRPRFTSPWNSNTPLLVSRKFSSNPSKAVIQESAGKPMRQGLSELGSASTNKRPSAQPKGDKIGRRHTSIAVPAASRKLEDNGDTCLDNQSFTDSDIFTSTTRERIDVRYDDTTVDI</sequence>
<keyword evidence="4" id="KW-1185">Reference proteome</keyword>
<feature type="region of interest" description="Disordered" evidence="2">
    <location>
        <begin position="891"/>
        <end position="1002"/>
    </location>
</feature>
<comment type="caution">
    <text evidence="3">The sequence shown here is derived from an EMBL/GenBank/DDBJ whole genome shotgun (WGS) entry which is preliminary data.</text>
</comment>
<dbReference type="Proteomes" id="UP000664521">
    <property type="component" value="Unassembled WGS sequence"/>
</dbReference>
<feature type="coiled-coil region" evidence="1">
    <location>
        <begin position="857"/>
        <end position="884"/>
    </location>
</feature>
<dbReference type="AlphaFoldDB" id="A0A8H3HZS8"/>
<proteinExistence type="predicted"/>
<protein>
    <submittedName>
        <fullName evidence="3">Uncharacterized protein</fullName>
    </submittedName>
</protein>
<organism evidence="3 4">
    <name type="scientific">Heterodermia speciosa</name>
    <dbReference type="NCBI Taxonomy" id="116794"/>
    <lineage>
        <taxon>Eukaryota</taxon>
        <taxon>Fungi</taxon>
        <taxon>Dikarya</taxon>
        <taxon>Ascomycota</taxon>
        <taxon>Pezizomycotina</taxon>
        <taxon>Lecanoromycetes</taxon>
        <taxon>OSLEUM clade</taxon>
        <taxon>Lecanoromycetidae</taxon>
        <taxon>Caliciales</taxon>
        <taxon>Physciaceae</taxon>
        <taxon>Heterodermia</taxon>
    </lineage>
</organism>
<dbReference type="OrthoDB" id="5332870at2759"/>
<evidence type="ECO:0000256" key="1">
    <source>
        <dbReference type="SAM" id="Coils"/>
    </source>
</evidence>
<feature type="compositionally biased region" description="Polar residues" evidence="2">
    <location>
        <begin position="945"/>
        <end position="964"/>
    </location>
</feature>
<evidence type="ECO:0000313" key="3">
    <source>
        <dbReference type="EMBL" id="CAF9909322.1"/>
    </source>
</evidence>
<evidence type="ECO:0000256" key="2">
    <source>
        <dbReference type="SAM" id="MobiDB-lite"/>
    </source>
</evidence>
<keyword evidence="1" id="KW-0175">Coiled coil</keyword>
<feature type="compositionally biased region" description="Polar residues" evidence="2">
    <location>
        <begin position="926"/>
        <end position="936"/>
    </location>
</feature>
<accession>A0A8H3HZS8</accession>
<dbReference type="EMBL" id="CAJPDS010000007">
    <property type="protein sequence ID" value="CAF9909322.1"/>
    <property type="molecule type" value="Genomic_DNA"/>
</dbReference>
<feature type="compositionally biased region" description="Low complexity" evidence="2">
    <location>
        <begin position="914"/>
        <end position="925"/>
    </location>
</feature>
<gene>
    <name evidence="3" type="ORF">HETSPECPRED_008945</name>
</gene>